<feature type="compositionally biased region" description="Basic and acidic residues" evidence="1">
    <location>
        <begin position="181"/>
        <end position="190"/>
    </location>
</feature>
<reference evidence="4" key="1">
    <citation type="journal article" date="2014" name="Genome Announc.">
        <title>Genome sequence and annotation of Acremonium chrysogenum, producer of the beta-lactam antibiotic cephalosporin C.</title>
        <authorList>
            <person name="Terfehr D."/>
            <person name="Dahlmann T.A."/>
            <person name="Specht T."/>
            <person name="Zadra I."/>
            <person name="Kuernsteiner H."/>
            <person name="Kueck U."/>
        </authorList>
    </citation>
    <scope>NUCLEOTIDE SEQUENCE [LARGE SCALE GENOMIC DNA]</scope>
    <source>
        <strain evidence="4">ATCC 11550 / CBS 779.69 / DSM 880 / IAM 14645 / JCM 23072 / IMI 49137</strain>
    </source>
</reference>
<feature type="compositionally biased region" description="Acidic residues" evidence="1">
    <location>
        <begin position="98"/>
        <end position="107"/>
    </location>
</feature>
<dbReference type="Pfam" id="PF12898">
    <property type="entry name" value="Stc1"/>
    <property type="match status" value="1"/>
</dbReference>
<feature type="region of interest" description="Disordered" evidence="1">
    <location>
        <begin position="232"/>
        <end position="263"/>
    </location>
</feature>
<protein>
    <recommendedName>
        <fullName evidence="2">Stc1 domain-containing protein</fullName>
    </recommendedName>
</protein>
<feature type="compositionally biased region" description="Polar residues" evidence="1">
    <location>
        <begin position="119"/>
        <end position="131"/>
    </location>
</feature>
<evidence type="ECO:0000313" key="3">
    <source>
        <dbReference type="EMBL" id="KFH40760.1"/>
    </source>
</evidence>
<feature type="domain" description="Stc1" evidence="2">
    <location>
        <begin position="4"/>
        <end position="36"/>
    </location>
</feature>
<dbReference type="Proteomes" id="UP000029964">
    <property type="component" value="Unassembled WGS sequence"/>
</dbReference>
<evidence type="ECO:0000259" key="2">
    <source>
        <dbReference type="Pfam" id="PF12898"/>
    </source>
</evidence>
<dbReference type="AlphaFoldDB" id="A0A086SUH8"/>
<feature type="region of interest" description="Disordered" evidence="1">
    <location>
        <begin position="98"/>
        <end position="190"/>
    </location>
</feature>
<proteinExistence type="predicted"/>
<dbReference type="STRING" id="857340.A0A086SUH8"/>
<name>A0A086SUH8_HAPC1</name>
<organism evidence="3 4">
    <name type="scientific">Hapsidospora chrysogenum (strain ATCC 11550 / CBS 779.69 / DSM 880 / IAM 14645 / JCM 23072 / IMI 49137)</name>
    <name type="common">Acremonium chrysogenum</name>
    <dbReference type="NCBI Taxonomy" id="857340"/>
    <lineage>
        <taxon>Eukaryota</taxon>
        <taxon>Fungi</taxon>
        <taxon>Dikarya</taxon>
        <taxon>Ascomycota</taxon>
        <taxon>Pezizomycotina</taxon>
        <taxon>Sordariomycetes</taxon>
        <taxon>Hypocreomycetidae</taxon>
        <taxon>Hypocreales</taxon>
        <taxon>Bionectriaceae</taxon>
        <taxon>Hapsidospora</taxon>
    </lineage>
</organism>
<feature type="compositionally biased region" description="Low complexity" evidence="1">
    <location>
        <begin position="146"/>
        <end position="161"/>
    </location>
</feature>
<dbReference type="InterPro" id="IPR024630">
    <property type="entry name" value="Stc1"/>
</dbReference>
<accession>A0A086SUH8</accession>
<dbReference type="EMBL" id="JPKY01000170">
    <property type="protein sequence ID" value="KFH40760.1"/>
    <property type="molecule type" value="Genomic_DNA"/>
</dbReference>
<dbReference type="HOGENOM" id="CLU_1057556_0_0_1"/>
<comment type="caution">
    <text evidence="3">The sequence shown here is derived from an EMBL/GenBank/DDBJ whole genome shotgun (WGS) entry which is preliminary data.</text>
</comment>
<gene>
    <name evidence="3" type="ORF">ACRE_085400</name>
</gene>
<evidence type="ECO:0000256" key="1">
    <source>
        <dbReference type="SAM" id="MobiDB-lite"/>
    </source>
</evidence>
<sequence>MPTGEIKCALCGLRKPLQEYSKNSRKLADPTCMRCTTWTETQEPDVVPAPLETGHVSIAEQRGETWTGEYLTPEDFYPDHSMMPRAPVTSIAGLSIEDEDFDPDDLYTDSPSRRPPAGNASQTPSQATSVTLPPHLRAALSQAVPSSSGAASDAGSSHSQALPPHLRSRGGPPSISTATTVREDRAERERGRRVDIYGGIEHYVGGSFAYRHFPSGAVQSSGRLGKDTVGNPAPMALGERTNSGIGNQRRLGFCNSDDEDDYD</sequence>
<dbReference type="OrthoDB" id="3514033at2759"/>
<evidence type="ECO:0000313" key="4">
    <source>
        <dbReference type="Proteomes" id="UP000029964"/>
    </source>
</evidence>
<keyword evidence="4" id="KW-1185">Reference proteome</keyword>